<evidence type="ECO:0000256" key="1">
    <source>
        <dbReference type="ARBA" id="ARBA00004141"/>
    </source>
</evidence>
<gene>
    <name evidence="9" type="ORF">DH2020_020750</name>
</gene>
<feature type="transmembrane region" description="Helical" evidence="8">
    <location>
        <begin position="221"/>
        <end position="238"/>
    </location>
</feature>
<dbReference type="Proteomes" id="UP001318860">
    <property type="component" value="Unassembled WGS sequence"/>
</dbReference>
<accession>A0ABR0W729</accession>
<evidence type="ECO:0000256" key="5">
    <source>
        <dbReference type="ARBA" id="ARBA00022989"/>
    </source>
</evidence>
<evidence type="ECO:0000256" key="4">
    <source>
        <dbReference type="ARBA" id="ARBA00022737"/>
    </source>
</evidence>
<organism evidence="9 10">
    <name type="scientific">Rehmannia glutinosa</name>
    <name type="common">Chinese foxglove</name>
    <dbReference type="NCBI Taxonomy" id="99300"/>
    <lineage>
        <taxon>Eukaryota</taxon>
        <taxon>Viridiplantae</taxon>
        <taxon>Streptophyta</taxon>
        <taxon>Embryophyta</taxon>
        <taxon>Tracheophyta</taxon>
        <taxon>Spermatophyta</taxon>
        <taxon>Magnoliopsida</taxon>
        <taxon>eudicotyledons</taxon>
        <taxon>Gunneridae</taxon>
        <taxon>Pentapetalae</taxon>
        <taxon>asterids</taxon>
        <taxon>lamiids</taxon>
        <taxon>Lamiales</taxon>
        <taxon>Orobanchaceae</taxon>
        <taxon>Rehmannieae</taxon>
        <taxon>Rehmannia</taxon>
    </lineage>
</organism>
<keyword evidence="10" id="KW-1185">Reference proteome</keyword>
<evidence type="ECO:0000256" key="3">
    <source>
        <dbReference type="ARBA" id="ARBA00022692"/>
    </source>
</evidence>
<comment type="caution">
    <text evidence="9">The sequence shown here is derived from an EMBL/GenBank/DDBJ whole genome shotgun (WGS) entry which is preliminary data.</text>
</comment>
<protein>
    <submittedName>
        <fullName evidence="9">Uncharacterized protein</fullName>
    </submittedName>
</protein>
<keyword evidence="4" id="KW-0677">Repeat</keyword>
<dbReference type="Gene3D" id="1.20.1080.10">
    <property type="entry name" value="Glycerol uptake facilitator protein"/>
    <property type="match status" value="1"/>
</dbReference>
<dbReference type="PANTHER" id="PTHR45665:SF54">
    <property type="entry name" value="AQUAPORIN TIP1-1"/>
    <property type="match status" value="1"/>
</dbReference>
<sequence length="244" mass="26173">MHSSITLLIPFRVAIGNHDEFRQPGAVKAAVAGSSVPHLRLRRLLLRFAYNKLTEMVPAHRPGLIAASIALMLDCSSPSPSELTFPADMSTQLSLSVCSLVETSLFRGILHHRSVAGSVVACLLLSFTTGGLEIPAFASQAYQYERSYSEIVMTFAWLVYTSHATAVDPKKGETSRRTHRNRFFIVGANILAGGAFTGASMNPAVSFGPALVSFTWTHHGRVYWAGPVVGGGLAGIVYEDGPGL</sequence>
<dbReference type="PANTHER" id="PTHR45665">
    <property type="entry name" value="AQUAPORIN-8"/>
    <property type="match status" value="1"/>
</dbReference>
<dbReference type="EMBL" id="JABTTQ020000025">
    <property type="protein sequence ID" value="KAK6141985.1"/>
    <property type="molecule type" value="Genomic_DNA"/>
</dbReference>
<keyword evidence="3 8" id="KW-0812">Transmembrane</keyword>
<dbReference type="Pfam" id="PF00230">
    <property type="entry name" value="MIP"/>
    <property type="match status" value="1"/>
</dbReference>
<evidence type="ECO:0000313" key="9">
    <source>
        <dbReference type="EMBL" id="KAK6141985.1"/>
    </source>
</evidence>
<evidence type="ECO:0000256" key="7">
    <source>
        <dbReference type="ARBA" id="ARBA00038477"/>
    </source>
</evidence>
<dbReference type="InterPro" id="IPR034294">
    <property type="entry name" value="Aquaporin_transptr"/>
</dbReference>
<evidence type="ECO:0000256" key="6">
    <source>
        <dbReference type="ARBA" id="ARBA00023136"/>
    </source>
</evidence>
<comment type="similarity">
    <text evidence="7">Belongs to the MIP/aquaporin (TC 1.A.8) family. TIP (TC 1.A.8.10) subfamily.</text>
</comment>
<keyword evidence="5 8" id="KW-1133">Transmembrane helix</keyword>
<evidence type="ECO:0000256" key="8">
    <source>
        <dbReference type="SAM" id="Phobius"/>
    </source>
</evidence>
<reference evidence="9 10" key="1">
    <citation type="journal article" date="2021" name="Comput. Struct. Biotechnol. J.">
        <title>De novo genome assembly of the potent medicinal plant Rehmannia glutinosa using nanopore technology.</title>
        <authorList>
            <person name="Ma L."/>
            <person name="Dong C."/>
            <person name="Song C."/>
            <person name="Wang X."/>
            <person name="Zheng X."/>
            <person name="Niu Y."/>
            <person name="Chen S."/>
            <person name="Feng W."/>
        </authorList>
    </citation>
    <scope>NUCLEOTIDE SEQUENCE [LARGE SCALE GENOMIC DNA]</scope>
    <source>
        <strain evidence="9">DH-2019</strain>
    </source>
</reference>
<dbReference type="InterPro" id="IPR000425">
    <property type="entry name" value="MIP"/>
</dbReference>
<evidence type="ECO:0000256" key="2">
    <source>
        <dbReference type="ARBA" id="ARBA00022448"/>
    </source>
</evidence>
<dbReference type="InterPro" id="IPR023271">
    <property type="entry name" value="Aquaporin-like"/>
</dbReference>
<feature type="transmembrane region" description="Helical" evidence="8">
    <location>
        <begin position="183"/>
        <end position="201"/>
    </location>
</feature>
<dbReference type="SUPFAM" id="SSF81338">
    <property type="entry name" value="Aquaporin-like"/>
    <property type="match status" value="1"/>
</dbReference>
<keyword evidence="6 8" id="KW-0472">Membrane</keyword>
<name>A0ABR0W729_REHGL</name>
<keyword evidence="2" id="KW-0813">Transport</keyword>
<proteinExistence type="inferred from homology"/>
<comment type="subcellular location">
    <subcellularLocation>
        <location evidence="1">Membrane</location>
        <topology evidence="1">Multi-pass membrane protein</topology>
    </subcellularLocation>
</comment>
<evidence type="ECO:0000313" key="10">
    <source>
        <dbReference type="Proteomes" id="UP001318860"/>
    </source>
</evidence>